<keyword evidence="11" id="KW-1185">Reference proteome</keyword>
<dbReference type="SUPFAM" id="SSF51004">
    <property type="entry name" value="C-terminal (heme d1) domain of cytochrome cd1-nitrite reductase"/>
    <property type="match status" value="1"/>
</dbReference>
<feature type="domain" description="C2H2-type" evidence="9">
    <location>
        <begin position="594"/>
        <end position="621"/>
    </location>
</feature>
<dbReference type="PANTHER" id="PTHR24406">
    <property type="entry name" value="TRANSCRIPTIONAL REPRESSOR CTCFL-RELATED"/>
    <property type="match status" value="1"/>
</dbReference>
<feature type="compositionally biased region" description="Basic and acidic residues" evidence="8">
    <location>
        <begin position="84"/>
        <end position="94"/>
    </location>
</feature>
<keyword evidence="3" id="KW-0677">Repeat</keyword>
<dbReference type="PROSITE" id="PS00028">
    <property type="entry name" value="ZINC_FINGER_C2H2_1"/>
    <property type="match status" value="8"/>
</dbReference>
<dbReference type="InterPro" id="IPR050888">
    <property type="entry name" value="ZnF_C2H2-type_TF"/>
</dbReference>
<sequence>MEADDNRPDTVQNCRRTDSGLEPANNSEDDDVHIRFGKSDVDKRMVMPKLVRKQRQICKIVAGKDTTSTNSAATPGRKKRGRKKLSELKPEPAELTERAGYVCTKCGRKFNREASLRRHMEYDHRESDSEASEVDNELEDDRDRDFKPEQEPDPEEPDEQNVQVIYVASADGEEGTGSGADIDSLQQVIRAAALVEAQHTASDGTITVTLSNCPEQSSTDTTPTVIVTRTTTDKPVAPIAPKLVTDDKGETTGKTSNSKKKLTDEDRALRKYCCKLPVLRAHMMTHTNKRHYVCGAEGCTYAFKTRGSLKRHMRRHTGERPFPCELCGRSFAETPCTHKSNSDLPRYGKRWTYTPNIPAARANTVQAPEEREAEEQPVNQSANQGDVAMVTMVSDGSEVVAVEDTLQHIENVEAMEHVDEEVVDDEIVGDQVVGDHDVTADDSIQDFVHSETVIQDSQGNVCKVCCEELASTEALRVHLRTHLADEIWRCPLCHFYTESREDFQSHMNLQHDLQLKSNDQLSEGTAESATDSSPQVAAQTAVRQLLEMPTSSDDGGGAERDGRAIYACPVCNKHFSNGNYLKLHMRSHTGIRPHKCPECDKSFINRDTLNKHMSVHLEERNFKCGKCGKLFKRLSHVREHIKIHSGSRPFPCTVCEKSFKTSNAMKVHLRTHSDVMPYECTFCHRRFREKSSIVRHNRMHTGEKPFVCPHCGRRFAEHGTLNRHLKAKEFSSVVADTQQYIVPGSEEAGHGDIQESPGEEIQNVQIISDETQMDSVEVTGDYQAITDEEAGLIHILDTKTGEVMAVVPLSGDGTENQVQSITMSQDGQVSMVTLLSTEEGQANEEDEMEVVDGAGSDELVVDTLGQSTGPASDEVNNLMEIAGEGVQVLQIVSEEEEVMLPLGGEGQQLEVVDDQETMDGNNVKQQKGSNINSPGWRKAKHKLKILASDDAQ</sequence>
<keyword evidence="2" id="KW-0479">Metal-binding</keyword>
<dbReference type="InterPro" id="IPR011048">
    <property type="entry name" value="Haem_d1_sf"/>
</dbReference>
<name>A0ABY7DGP1_MYAAR</name>
<feature type="compositionally biased region" description="Polar residues" evidence="8">
    <location>
        <begin position="920"/>
        <end position="933"/>
    </location>
</feature>
<feature type="region of interest" description="Disordered" evidence="8">
    <location>
        <begin position="363"/>
        <end position="384"/>
    </location>
</feature>
<evidence type="ECO:0000256" key="2">
    <source>
        <dbReference type="ARBA" id="ARBA00022723"/>
    </source>
</evidence>
<feature type="region of interest" description="Disordered" evidence="8">
    <location>
        <begin position="1"/>
        <end position="34"/>
    </location>
</feature>
<dbReference type="Pfam" id="PF00096">
    <property type="entry name" value="zf-C2H2"/>
    <property type="match status" value="6"/>
</dbReference>
<feature type="compositionally biased region" description="Acidic residues" evidence="8">
    <location>
        <begin position="129"/>
        <end position="140"/>
    </location>
</feature>
<evidence type="ECO:0000256" key="4">
    <source>
        <dbReference type="ARBA" id="ARBA00022771"/>
    </source>
</evidence>
<gene>
    <name evidence="10" type="ORF">MAR_029143</name>
</gene>
<keyword evidence="4 7" id="KW-0863">Zinc-finger</keyword>
<feature type="domain" description="C2H2-type" evidence="9">
    <location>
        <begin position="678"/>
        <end position="705"/>
    </location>
</feature>
<feature type="region of interest" description="Disordered" evidence="8">
    <location>
        <begin position="920"/>
        <end position="939"/>
    </location>
</feature>
<dbReference type="InterPro" id="IPR013087">
    <property type="entry name" value="Znf_C2H2_type"/>
</dbReference>
<dbReference type="Proteomes" id="UP001164746">
    <property type="component" value="Chromosome 2"/>
</dbReference>
<feature type="domain" description="C2H2-type" evidence="9">
    <location>
        <begin position="292"/>
        <end position="321"/>
    </location>
</feature>
<keyword evidence="6" id="KW-0539">Nucleus</keyword>
<feature type="region of interest" description="Disordered" evidence="8">
    <location>
        <begin position="61"/>
        <end position="94"/>
    </location>
</feature>
<protein>
    <submittedName>
        <fullName evidence="10">E4F1-like protein</fullName>
    </submittedName>
</protein>
<reference evidence="10" key="1">
    <citation type="submission" date="2022-11" db="EMBL/GenBank/DDBJ databases">
        <title>Centuries of genome instability and evolution in soft-shell clam transmissible cancer (bioRxiv).</title>
        <authorList>
            <person name="Hart S.F.M."/>
            <person name="Yonemitsu M.A."/>
            <person name="Giersch R.M."/>
            <person name="Beal B.F."/>
            <person name="Arriagada G."/>
            <person name="Davis B.W."/>
            <person name="Ostrander E.A."/>
            <person name="Goff S.P."/>
            <person name="Metzger M.J."/>
        </authorList>
    </citation>
    <scope>NUCLEOTIDE SEQUENCE</scope>
    <source>
        <strain evidence="10">MELC-2E11</strain>
        <tissue evidence="10">Siphon/mantle</tissue>
    </source>
</reference>
<feature type="domain" description="C2H2-type" evidence="9">
    <location>
        <begin position="622"/>
        <end position="649"/>
    </location>
</feature>
<evidence type="ECO:0000256" key="7">
    <source>
        <dbReference type="PROSITE-ProRule" id="PRU00042"/>
    </source>
</evidence>
<dbReference type="Gene3D" id="3.30.160.60">
    <property type="entry name" value="Classic Zinc Finger"/>
    <property type="match status" value="10"/>
</dbReference>
<dbReference type="SUPFAM" id="SSF57667">
    <property type="entry name" value="beta-beta-alpha zinc fingers"/>
    <property type="match status" value="4"/>
</dbReference>
<feature type="compositionally biased region" description="Basic and acidic residues" evidence="8">
    <location>
        <begin position="141"/>
        <end position="150"/>
    </location>
</feature>
<evidence type="ECO:0000256" key="3">
    <source>
        <dbReference type="ARBA" id="ARBA00022737"/>
    </source>
</evidence>
<dbReference type="SMART" id="SM00355">
    <property type="entry name" value="ZnF_C2H2"/>
    <property type="match status" value="10"/>
</dbReference>
<feature type="region of interest" description="Disordered" evidence="8">
    <location>
        <begin position="121"/>
        <end position="161"/>
    </location>
</feature>
<keyword evidence="5" id="KW-0862">Zinc</keyword>
<dbReference type="EMBL" id="CP111013">
    <property type="protein sequence ID" value="WAQ96453.1"/>
    <property type="molecule type" value="Genomic_DNA"/>
</dbReference>
<evidence type="ECO:0000256" key="1">
    <source>
        <dbReference type="ARBA" id="ARBA00004123"/>
    </source>
</evidence>
<dbReference type="InterPro" id="IPR036236">
    <property type="entry name" value="Znf_C2H2_sf"/>
</dbReference>
<dbReference type="Pfam" id="PF13894">
    <property type="entry name" value="zf-C2H2_4"/>
    <property type="match status" value="1"/>
</dbReference>
<feature type="domain" description="C2H2-type" evidence="9">
    <location>
        <begin position="566"/>
        <end position="593"/>
    </location>
</feature>
<feature type="domain" description="C2H2-type" evidence="9">
    <location>
        <begin position="650"/>
        <end position="677"/>
    </location>
</feature>
<comment type="subcellular location">
    <subcellularLocation>
        <location evidence="1">Nucleus</location>
    </subcellularLocation>
</comment>
<proteinExistence type="predicted"/>
<dbReference type="PROSITE" id="PS50157">
    <property type="entry name" value="ZINC_FINGER_C2H2_2"/>
    <property type="match status" value="8"/>
</dbReference>
<evidence type="ECO:0000259" key="9">
    <source>
        <dbReference type="PROSITE" id="PS50157"/>
    </source>
</evidence>
<accession>A0ABY7DGP1</accession>
<evidence type="ECO:0000256" key="5">
    <source>
        <dbReference type="ARBA" id="ARBA00022833"/>
    </source>
</evidence>
<feature type="domain" description="C2H2-type" evidence="9">
    <location>
        <begin position="706"/>
        <end position="726"/>
    </location>
</feature>
<evidence type="ECO:0000256" key="6">
    <source>
        <dbReference type="ARBA" id="ARBA00023242"/>
    </source>
</evidence>
<evidence type="ECO:0000256" key="8">
    <source>
        <dbReference type="SAM" id="MobiDB-lite"/>
    </source>
</evidence>
<organism evidence="10 11">
    <name type="scientific">Mya arenaria</name>
    <name type="common">Soft-shell clam</name>
    <dbReference type="NCBI Taxonomy" id="6604"/>
    <lineage>
        <taxon>Eukaryota</taxon>
        <taxon>Metazoa</taxon>
        <taxon>Spiralia</taxon>
        <taxon>Lophotrochozoa</taxon>
        <taxon>Mollusca</taxon>
        <taxon>Bivalvia</taxon>
        <taxon>Autobranchia</taxon>
        <taxon>Heteroconchia</taxon>
        <taxon>Euheterodonta</taxon>
        <taxon>Imparidentia</taxon>
        <taxon>Neoheterodontei</taxon>
        <taxon>Myida</taxon>
        <taxon>Myoidea</taxon>
        <taxon>Myidae</taxon>
        <taxon>Mya</taxon>
    </lineage>
</organism>
<evidence type="ECO:0000313" key="11">
    <source>
        <dbReference type="Proteomes" id="UP001164746"/>
    </source>
</evidence>
<evidence type="ECO:0000313" key="10">
    <source>
        <dbReference type="EMBL" id="WAQ96453.1"/>
    </source>
</evidence>
<feature type="domain" description="C2H2-type" evidence="9">
    <location>
        <begin position="101"/>
        <end position="129"/>
    </location>
</feature>